<dbReference type="InterPro" id="IPR036188">
    <property type="entry name" value="FAD/NAD-bd_sf"/>
</dbReference>
<proteinExistence type="predicted"/>
<protein>
    <submittedName>
        <fullName evidence="2">Uncharacterized protein</fullName>
    </submittedName>
</protein>
<dbReference type="KEGG" id="rha:RHA1_ro10393"/>
<dbReference type="HOGENOM" id="CLU_852260_0_0_11"/>
<gene>
    <name evidence="2" type="ordered locus">RHA1_ro10393</name>
</gene>
<dbReference type="Proteomes" id="UP000008710">
    <property type="component" value="Plasmid pRHL2"/>
</dbReference>
<dbReference type="GO" id="GO:0070224">
    <property type="term" value="F:sulfide:quinone oxidoreductase activity"/>
    <property type="evidence" value="ECO:0007669"/>
    <property type="project" value="TreeGrafter"/>
</dbReference>
<dbReference type="SUPFAM" id="SSF51905">
    <property type="entry name" value="FAD/NAD(P)-binding domain"/>
    <property type="match status" value="1"/>
</dbReference>
<reference evidence="3" key="1">
    <citation type="journal article" date="2006" name="Proc. Natl. Acad. Sci. U.S.A.">
        <title>The complete genome of Rhodococcus sp. RHA1 provides insights into a catabolic powerhouse.</title>
        <authorList>
            <person name="McLeod M.P."/>
            <person name="Warren R.L."/>
            <person name="Hsiao W.W.L."/>
            <person name="Araki N."/>
            <person name="Myhre M."/>
            <person name="Fernandes C."/>
            <person name="Miyazawa D."/>
            <person name="Wong W."/>
            <person name="Lillquist A.L."/>
            <person name="Wang D."/>
            <person name="Dosanjh M."/>
            <person name="Hara H."/>
            <person name="Petrescu A."/>
            <person name="Morin R.D."/>
            <person name="Yang G."/>
            <person name="Stott J.M."/>
            <person name="Schein J.E."/>
            <person name="Shin H."/>
            <person name="Smailus D."/>
            <person name="Siddiqui A.S."/>
            <person name="Marra M.A."/>
            <person name="Jones S.J.M."/>
            <person name="Holt R."/>
            <person name="Brinkman F.S.L."/>
            <person name="Miyauchi K."/>
            <person name="Fukuda M."/>
            <person name="Davies J.E."/>
            <person name="Mohn W.W."/>
            <person name="Eltis L.D."/>
        </authorList>
    </citation>
    <scope>NUCLEOTIDE SEQUENCE [LARGE SCALE GENOMIC DNA]</scope>
    <source>
        <strain evidence="3">RHA1</strain>
    </source>
</reference>
<evidence type="ECO:0000256" key="1">
    <source>
        <dbReference type="SAM" id="MobiDB-lite"/>
    </source>
</evidence>
<keyword evidence="2" id="KW-0614">Plasmid</keyword>
<dbReference type="InterPro" id="IPR015904">
    <property type="entry name" value="Sulphide_quinone_reductase"/>
</dbReference>
<geneLocation type="plasmid" evidence="2 3">
    <name>pRHL2</name>
</geneLocation>
<dbReference type="AlphaFoldDB" id="Q0RVV4"/>
<dbReference type="Gene3D" id="3.50.50.60">
    <property type="entry name" value="FAD/NAD(P)-binding domain"/>
    <property type="match status" value="2"/>
</dbReference>
<organism evidence="2 3">
    <name type="scientific">Rhodococcus jostii (strain RHA1)</name>
    <dbReference type="NCBI Taxonomy" id="101510"/>
    <lineage>
        <taxon>Bacteria</taxon>
        <taxon>Bacillati</taxon>
        <taxon>Actinomycetota</taxon>
        <taxon>Actinomycetes</taxon>
        <taxon>Mycobacteriales</taxon>
        <taxon>Nocardiaceae</taxon>
        <taxon>Rhodococcus</taxon>
    </lineage>
</organism>
<dbReference type="PANTHER" id="PTHR10632:SF2">
    <property type="entry name" value="SULFIDE:QUINONE OXIDOREDUCTASE, MITOCHONDRIAL"/>
    <property type="match status" value="1"/>
</dbReference>
<feature type="region of interest" description="Disordered" evidence="1">
    <location>
        <begin position="223"/>
        <end position="248"/>
    </location>
</feature>
<evidence type="ECO:0000313" key="3">
    <source>
        <dbReference type="Proteomes" id="UP000008710"/>
    </source>
</evidence>
<evidence type="ECO:0000313" key="2">
    <source>
        <dbReference type="EMBL" id="ABH00582.1"/>
    </source>
</evidence>
<accession>Q0RVV4</accession>
<dbReference type="GO" id="GO:0071949">
    <property type="term" value="F:FAD binding"/>
    <property type="evidence" value="ECO:0007669"/>
    <property type="project" value="TreeGrafter"/>
</dbReference>
<dbReference type="EMBL" id="CP000433">
    <property type="protein sequence ID" value="ABH00582.1"/>
    <property type="molecule type" value="Genomic_DNA"/>
</dbReference>
<dbReference type="GO" id="GO:0070221">
    <property type="term" value="P:sulfide oxidation, using sulfide:quinone oxidoreductase"/>
    <property type="evidence" value="ECO:0007669"/>
    <property type="project" value="TreeGrafter"/>
</dbReference>
<name>Q0RVV4_RHOJR</name>
<sequence>MFGIAAFADELERVAAGYGIEVRTSSELTEVDPDHRQATIVDHTSNTAETIGYDMLHVVAPQSAPDWIKASPVAEPGGAAGFVDVDKHTLQHSRFPDIFALGDVAATPNSKTGAAVRKQAPVAVDNVLASLDGRALTGRYNGYGSCPLTTSRKTMLLAEFDYNVKAHPVLPDHRHHEIETRHVVPQTLRPSVPVLEPDAQGPRLSSPRNRERSIVFIPAEQHLSPPESGAAGAAPCQRAPDLPSRPCRNRISRRHRHRGAMTRFSVQLPVPLTVNWDWQLRANYRHASSDLFLSQEGKSPDALQTPRIHSSVHTGAGRDRIARVRT</sequence>
<dbReference type="PANTHER" id="PTHR10632">
    <property type="entry name" value="SULFIDE:QUINONE OXIDOREDUCTASE"/>
    <property type="match status" value="1"/>
</dbReference>